<evidence type="ECO:0000256" key="1">
    <source>
        <dbReference type="ARBA" id="ARBA00010932"/>
    </source>
</evidence>
<feature type="compositionally biased region" description="Polar residues" evidence="3">
    <location>
        <begin position="152"/>
        <end position="161"/>
    </location>
</feature>
<evidence type="ECO:0000313" key="5">
    <source>
        <dbReference type="Proteomes" id="UP000694405"/>
    </source>
</evidence>
<protein>
    <submittedName>
        <fullName evidence="4">Uncharacterized protein</fullName>
    </submittedName>
</protein>
<dbReference type="Pfam" id="PF11357">
    <property type="entry name" value="Spy1"/>
    <property type="match status" value="1"/>
</dbReference>
<proteinExistence type="inferred from homology"/>
<evidence type="ECO:0000256" key="3">
    <source>
        <dbReference type="SAM" id="MobiDB-lite"/>
    </source>
</evidence>
<reference evidence="4" key="3">
    <citation type="submission" date="2025-09" db="UniProtKB">
        <authorList>
            <consortium name="Ensembl"/>
        </authorList>
    </citation>
    <scope>IDENTIFICATION</scope>
</reference>
<accession>A0A8C6JDG7</accession>
<dbReference type="AlphaFoldDB" id="A0A8C6JDG7"/>
<dbReference type="Ensembl" id="ENSMUNT00000011382.2">
    <property type="protein sequence ID" value="ENSMUNP00000009842.2"/>
    <property type="gene ID" value="ENSMUNG00000007776.2"/>
</dbReference>
<dbReference type="Proteomes" id="UP000694405">
    <property type="component" value="Chromosome 22"/>
</dbReference>
<feature type="region of interest" description="Disordered" evidence="3">
    <location>
        <begin position="148"/>
        <end position="193"/>
    </location>
</feature>
<name>A0A8C6JDG7_MELUD</name>
<reference evidence="4" key="1">
    <citation type="submission" date="2020-03" db="EMBL/GenBank/DDBJ databases">
        <title>Melopsittacus undulatus (budgerigar) genome, bMelUnd1, maternal haplotype with Z.</title>
        <authorList>
            <person name="Gedman G."/>
            <person name="Mountcastle J."/>
            <person name="Haase B."/>
            <person name="Formenti G."/>
            <person name="Wright T."/>
            <person name="Apodaca J."/>
            <person name="Pelan S."/>
            <person name="Chow W."/>
            <person name="Rhie A."/>
            <person name="Howe K."/>
            <person name="Fedrigo O."/>
            <person name="Jarvis E.D."/>
        </authorList>
    </citation>
    <scope>NUCLEOTIDE SEQUENCE [LARGE SCALE GENOMIC DNA]</scope>
</reference>
<accession>A0A8V5GMU0</accession>
<evidence type="ECO:0000313" key="4">
    <source>
        <dbReference type="Ensembl" id="ENSMUNP00000009842.2"/>
    </source>
</evidence>
<evidence type="ECO:0000256" key="2">
    <source>
        <dbReference type="ARBA" id="ARBA00023306"/>
    </source>
</evidence>
<sequence>GLWAAPHLSPLPQTKPPFHEAPPASMPPPNMGVCRKTPFFSLPEFSLFLPKKPLFPLLFQYLLAMALTYFKRARLPISEYTRINLFAALYLANDMEEDEEHHKYRIFPWALGRRWRRLLPRFLRHRDRLWARMSYRAAVSRLCCEEVGGGEPQNTPNSPQNHRGEPEAPPRGETGPSGSPSKSGVLEPVSPKSSIFDPVSSKCGGFEAQNVVALSQSPMEVAFLTQSPPKVVVLSPKMGWFSFLQRSLSPGSTFELISSSKWHF</sequence>
<organism evidence="4 5">
    <name type="scientific">Melopsittacus undulatus</name>
    <name type="common">Budgerigar</name>
    <name type="synonym">Psittacus undulatus</name>
    <dbReference type="NCBI Taxonomy" id="13146"/>
    <lineage>
        <taxon>Eukaryota</taxon>
        <taxon>Metazoa</taxon>
        <taxon>Chordata</taxon>
        <taxon>Craniata</taxon>
        <taxon>Vertebrata</taxon>
        <taxon>Euteleostomi</taxon>
        <taxon>Archelosauria</taxon>
        <taxon>Archosauria</taxon>
        <taxon>Dinosauria</taxon>
        <taxon>Saurischia</taxon>
        <taxon>Theropoda</taxon>
        <taxon>Coelurosauria</taxon>
        <taxon>Aves</taxon>
        <taxon>Neognathae</taxon>
        <taxon>Neoaves</taxon>
        <taxon>Telluraves</taxon>
        <taxon>Australaves</taxon>
        <taxon>Psittaciformes</taxon>
        <taxon>Psittaculidae</taxon>
        <taxon>Melopsittacus</taxon>
    </lineage>
</organism>
<comment type="similarity">
    <text evidence="1">Belongs to the Speedy/Ringo family.</text>
</comment>
<dbReference type="InterPro" id="IPR020984">
    <property type="entry name" value="Speedy"/>
</dbReference>
<keyword evidence="5" id="KW-1185">Reference proteome</keyword>
<dbReference type="GO" id="GO:0019901">
    <property type="term" value="F:protein kinase binding"/>
    <property type="evidence" value="ECO:0007669"/>
    <property type="project" value="InterPro"/>
</dbReference>
<dbReference type="PANTHER" id="PTHR31545">
    <property type="entry name" value="SEEDY PROTEIN A/C FAMILY MEMBER"/>
    <property type="match status" value="1"/>
</dbReference>
<reference evidence="4" key="2">
    <citation type="submission" date="2025-08" db="UniProtKB">
        <authorList>
            <consortium name="Ensembl"/>
        </authorList>
    </citation>
    <scope>IDENTIFICATION</scope>
</reference>
<feature type="region of interest" description="Disordered" evidence="3">
    <location>
        <begin position="1"/>
        <end position="24"/>
    </location>
</feature>
<dbReference type="InterPro" id="IPR052316">
    <property type="entry name" value="Speedy-Ringo_regulator"/>
</dbReference>
<dbReference type="PANTHER" id="PTHR31545:SF2">
    <property type="entry name" value="SPEEDY PROTEIN C"/>
    <property type="match status" value="1"/>
</dbReference>
<keyword evidence="2" id="KW-0131">Cell cycle</keyword>